<keyword evidence="6 9" id="KW-1133">Transmembrane helix</keyword>
<feature type="transmembrane region" description="Helical" evidence="9">
    <location>
        <begin position="143"/>
        <end position="163"/>
    </location>
</feature>
<protein>
    <recommendedName>
        <fullName evidence="9">TRAP transporter small permease protein</fullName>
    </recommendedName>
</protein>
<comment type="subunit">
    <text evidence="9">The complex comprises the extracytoplasmic solute receptor protein and the two transmembrane proteins.</text>
</comment>
<proteinExistence type="inferred from homology"/>
<dbReference type="STRING" id="538381.GCA_001696535_02015"/>
<evidence type="ECO:0000259" key="10">
    <source>
        <dbReference type="Pfam" id="PF04290"/>
    </source>
</evidence>
<dbReference type="GO" id="GO:0015740">
    <property type="term" value="P:C4-dicarboxylate transport"/>
    <property type="evidence" value="ECO:0007669"/>
    <property type="project" value="TreeGrafter"/>
</dbReference>
<evidence type="ECO:0000256" key="4">
    <source>
        <dbReference type="ARBA" id="ARBA00022519"/>
    </source>
</evidence>
<evidence type="ECO:0000256" key="6">
    <source>
        <dbReference type="ARBA" id="ARBA00022989"/>
    </source>
</evidence>
<feature type="transmembrane region" description="Helical" evidence="9">
    <location>
        <begin position="16"/>
        <end position="40"/>
    </location>
</feature>
<dbReference type="PANTHER" id="PTHR35011">
    <property type="entry name" value="2,3-DIKETO-L-GULONATE TRAP TRANSPORTER SMALL PERMEASE PROTEIN YIAM"/>
    <property type="match status" value="1"/>
</dbReference>
<dbReference type="RefSeq" id="WP_067219251.1">
    <property type="nucleotide sequence ID" value="NZ_MBQE01000002.1"/>
</dbReference>
<feature type="domain" description="Tripartite ATP-independent periplasmic transporters DctQ component" evidence="10">
    <location>
        <begin position="35"/>
        <end position="159"/>
    </location>
</feature>
<dbReference type="Pfam" id="PF04290">
    <property type="entry name" value="DctQ"/>
    <property type="match status" value="1"/>
</dbReference>
<dbReference type="GO" id="GO:0005886">
    <property type="term" value="C:plasma membrane"/>
    <property type="evidence" value="ECO:0007669"/>
    <property type="project" value="UniProtKB-SubCell"/>
</dbReference>
<keyword evidence="4 9" id="KW-0997">Cell inner membrane</keyword>
<evidence type="ECO:0000256" key="9">
    <source>
        <dbReference type="RuleBase" id="RU369079"/>
    </source>
</evidence>
<dbReference type="Proteomes" id="UP000219331">
    <property type="component" value="Unassembled WGS sequence"/>
</dbReference>
<dbReference type="InterPro" id="IPR007387">
    <property type="entry name" value="TRAP_DctQ"/>
</dbReference>
<gene>
    <name evidence="11" type="ORF">SAMN05421512_105276</name>
</gene>
<reference evidence="11 12" key="1">
    <citation type="submission" date="2017-08" db="EMBL/GenBank/DDBJ databases">
        <authorList>
            <person name="de Groot N.N."/>
        </authorList>
    </citation>
    <scope>NUCLEOTIDE SEQUENCE [LARGE SCALE GENOMIC DNA]</scope>
    <source>
        <strain evidence="11 12">USBA 352</strain>
    </source>
</reference>
<evidence type="ECO:0000256" key="7">
    <source>
        <dbReference type="ARBA" id="ARBA00023136"/>
    </source>
</evidence>
<name>A0A285SLL4_9HYPH</name>
<feature type="transmembrane region" description="Helical" evidence="9">
    <location>
        <begin position="60"/>
        <end position="78"/>
    </location>
</feature>
<evidence type="ECO:0000256" key="8">
    <source>
        <dbReference type="ARBA" id="ARBA00038436"/>
    </source>
</evidence>
<evidence type="ECO:0000313" key="12">
    <source>
        <dbReference type="Proteomes" id="UP000219331"/>
    </source>
</evidence>
<comment type="function">
    <text evidence="9">Part of the tripartite ATP-independent periplasmic (TRAP) transport system.</text>
</comment>
<dbReference type="GO" id="GO:0022857">
    <property type="term" value="F:transmembrane transporter activity"/>
    <property type="evidence" value="ECO:0007669"/>
    <property type="project" value="UniProtKB-UniRule"/>
</dbReference>
<comment type="similarity">
    <text evidence="8 9">Belongs to the TRAP transporter small permease family.</text>
</comment>
<evidence type="ECO:0000313" key="11">
    <source>
        <dbReference type="EMBL" id="SOC07033.1"/>
    </source>
</evidence>
<evidence type="ECO:0000256" key="2">
    <source>
        <dbReference type="ARBA" id="ARBA00022448"/>
    </source>
</evidence>
<keyword evidence="2 9" id="KW-0813">Transport</keyword>
<keyword evidence="12" id="KW-1185">Reference proteome</keyword>
<dbReference type="EMBL" id="OBML01000005">
    <property type="protein sequence ID" value="SOC07033.1"/>
    <property type="molecule type" value="Genomic_DNA"/>
</dbReference>
<dbReference type="PANTHER" id="PTHR35011:SF2">
    <property type="entry name" value="2,3-DIKETO-L-GULONATE TRAP TRANSPORTER SMALL PERMEASE PROTEIN YIAM"/>
    <property type="match status" value="1"/>
</dbReference>
<evidence type="ECO:0000256" key="5">
    <source>
        <dbReference type="ARBA" id="ARBA00022692"/>
    </source>
</evidence>
<dbReference type="AlphaFoldDB" id="A0A285SLL4"/>
<dbReference type="InterPro" id="IPR055348">
    <property type="entry name" value="DctQ"/>
</dbReference>
<keyword evidence="3" id="KW-1003">Cell membrane</keyword>
<organism evidence="11 12">
    <name type="scientific">Stappia indica</name>
    <dbReference type="NCBI Taxonomy" id="538381"/>
    <lineage>
        <taxon>Bacteria</taxon>
        <taxon>Pseudomonadati</taxon>
        <taxon>Pseudomonadota</taxon>
        <taxon>Alphaproteobacteria</taxon>
        <taxon>Hyphomicrobiales</taxon>
        <taxon>Stappiaceae</taxon>
        <taxon>Stappia</taxon>
    </lineage>
</organism>
<feature type="transmembrane region" description="Helical" evidence="9">
    <location>
        <begin position="98"/>
        <end position="123"/>
    </location>
</feature>
<comment type="subcellular location">
    <subcellularLocation>
        <location evidence="1 9">Cell inner membrane</location>
        <topology evidence="1 9">Multi-pass membrane protein</topology>
    </subcellularLocation>
</comment>
<accession>A0A285SLL4</accession>
<keyword evidence="5 9" id="KW-0812">Transmembrane</keyword>
<evidence type="ECO:0000256" key="1">
    <source>
        <dbReference type="ARBA" id="ARBA00004429"/>
    </source>
</evidence>
<sequence length="183" mass="20229">MAGSKQPIALQGLKRCLVLLGNVELAVACLLVFAMIAMVAGEVFYRYVLASSLFWVEEGAMIAFIWITFLGAAVAAKAGRHIRIETFSSRLKGPRARLIWAGSAHLIVLLIAILLAFYSYGYVAIQSRTLTVSLPFNVPRSWMFAWPLFFGMCSIAATQFYYLMDIVVQKRRAADAGTPLLEV</sequence>
<keyword evidence="7 9" id="KW-0472">Membrane</keyword>
<evidence type="ECO:0000256" key="3">
    <source>
        <dbReference type="ARBA" id="ARBA00022475"/>
    </source>
</evidence>